<organism evidence="2 3">
    <name type="scientific">Delftia lacustris</name>
    <dbReference type="NCBI Taxonomy" id="558537"/>
    <lineage>
        <taxon>Bacteria</taxon>
        <taxon>Pseudomonadati</taxon>
        <taxon>Pseudomonadota</taxon>
        <taxon>Betaproteobacteria</taxon>
        <taxon>Burkholderiales</taxon>
        <taxon>Comamonadaceae</taxon>
        <taxon>Delftia</taxon>
    </lineage>
</organism>
<accession>A0A7T3DEX4</accession>
<feature type="compositionally biased region" description="Polar residues" evidence="1">
    <location>
        <begin position="112"/>
        <end position="133"/>
    </location>
</feature>
<reference evidence="2 3" key="1">
    <citation type="submission" date="2020-12" db="EMBL/GenBank/DDBJ databases">
        <title>FDA dAtabase for Regulatory Grade micrObial Sequences (FDA-ARGOS): Supporting development and validation of Infectious Disease Dx tests.</title>
        <authorList>
            <person name="Sproer C."/>
            <person name="Gronow S."/>
            <person name="Severitt S."/>
            <person name="Schroder I."/>
            <person name="Tallon L."/>
            <person name="Sadzewicz L."/>
            <person name="Zhao X."/>
            <person name="Boylan J."/>
            <person name="Ott S."/>
            <person name="Bowen H."/>
            <person name="Vavikolanu K."/>
            <person name="Mehta A."/>
            <person name="Aluvathingal J."/>
            <person name="Nadendla S."/>
            <person name="Lowell S."/>
            <person name="Myers T."/>
            <person name="Yan Y."/>
            <person name="Sichtig H."/>
        </authorList>
    </citation>
    <scope>NUCLEOTIDE SEQUENCE [LARGE SCALE GENOMIC DNA]</scope>
    <source>
        <strain evidence="2 3">FDAARGOS_890</strain>
    </source>
</reference>
<protein>
    <submittedName>
        <fullName evidence="2">Uncharacterized protein</fullName>
    </submittedName>
</protein>
<feature type="region of interest" description="Disordered" evidence="1">
    <location>
        <begin position="93"/>
        <end position="141"/>
    </location>
</feature>
<dbReference type="KEGG" id="dla:I6G47_05905"/>
<sequence length="170" mass="19200">MPRRASMLPRRFLQCDPTIQNSKRNLPDFLSLVEDLGFYSGIQALFSQGNGLEPLRFLPCKKCCGVTDTQAWQSTGPHPEPIHPQRFIVREAAGKHPRRKPRDQALIKRCSRQTQAGSETPPASTGGWVSNRTPMPGNTGKRGDILRQVIYKARQLRQIVIHPPLFCLFD</sequence>
<evidence type="ECO:0000313" key="3">
    <source>
        <dbReference type="Proteomes" id="UP000595064"/>
    </source>
</evidence>
<dbReference type="RefSeq" id="WP_155524842.1">
    <property type="nucleotide sequence ID" value="NZ_CP065748.1"/>
</dbReference>
<evidence type="ECO:0000313" key="2">
    <source>
        <dbReference type="EMBL" id="QPS82611.1"/>
    </source>
</evidence>
<dbReference type="Proteomes" id="UP000595064">
    <property type="component" value="Chromosome"/>
</dbReference>
<name>A0A7T3DEX4_9BURK</name>
<proteinExistence type="predicted"/>
<evidence type="ECO:0000256" key="1">
    <source>
        <dbReference type="SAM" id="MobiDB-lite"/>
    </source>
</evidence>
<dbReference type="EMBL" id="CP065748">
    <property type="protein sequence ID" value="QPS82611.1"/>
    <property type="molecule type" value="Genomic_DNA"/>
</dbReference>
<dbReference type="AlphaFoldDB" id="A0A7T3DEX4"/>
<gene>
    <name evidence="2" type="ORF">I6G47_05905</name>
</gene>
<keyword evidence="3" id="KW-1185">Reference proteome</keyword>